<dbReference type="SMART" id="SM00091">
    <property type="entry name" value="PAS"/>
    <property type="match status" value="1"/>
</dbReference>
<dbReference type="NCBIfam" id="TIGR00229">
    <property type="entry name" value="sensory_box"/>
    <property type="match status" value="1"/>
</dbReference>
<dbReference type="Gene3D" id="3.20.20.450">
    <property type="entry name" value="EAL domain"/>
    <property type="match status" value="1"/>
</dbReference>
<dbReference type="SMART" id="SM00267">
    <property type="entry name" value="GGDEF"/>
    <property type="match status" value="1"/>
</dbReference>
<comment type="caution">
    <text evidence="5">The sequence shown here is derived from an EMBL/GenBank/DDBJ whole genome shotgun (WGS) entry which is preliminary data.</text>
</comment>
<dbReference type="Pfam" id="PF00990">
    <property type="entry name" value="GGDEF"/>
    <property type="match status" value="1"/>
</dbReference>
<feature type="domain" description="PAS" evidence="2">
    <location>
        <begin position="40"/>
        <end position="86"/>
    </location>
</feature>
<dbReference type="SUPFAM" id="SSF141868">
    <property type="entry name" value="EAL domain-like"/>
    <property type="match status" value="1"/>
</dbReference>
<protein>
    <submittedName>
        <fullName evidence="5">Bifunctional diguanylate cyclase/phosphodiesterase</fullName>
    </submittedName>
</protein>
<proteinExistence type="predicted"/>
<dbReference type="SMART" id="SM00052">
    <property type="entry name" value="EAL"/>
    <property type="match status" value="1"/>
</dbReference>
<feature type="domain" description="EAL" evidence="3">
    <location>
        <begin position="351"/>
        <end position="606"/>
    </location>
</feature>
<feature type="domain" description="GGDEF" evidence="4">
    <location>
        <begin position="202"/>
        <end position="342"/>
    </location>
</feature>
<dbReference type="CDD" id="cd01948">
    <property type="entry name" value="EAL"/>
    <property type="match status" value="1"/>
</dbReference>
<feature type="region of interest" description="Disordered" evidence="1">
    <location>
        <begin position="616"/>
        <end position="639"/>
    </location>
</feature>
<dbReference type="Gene3D" id="3.30.450.20">
    <property type="entry name" value="PAS domain"/>
    <property type="match status" value="1"/>
</dbReference>
<dbReference type="InterPro" id="IPR000014">
    <property type="entry name" value="PAS"/>
</dbReference>
<evidence type="ECO:0000256" key="1">
    <source>
        <dbReference type="SAM" id="MobiDB-lite"/>
    </source>
</evidence>
<dbReference type="InterPro" id="IPR000160">
    <property type="entry name" value="GGDEF_dom"/>
</dbReference>
<dbReference type="CDD" id="cd00130">
    <property type="entry name" value="PAS"/>
    <property type="match status" value="1"/>
</dbReference>
<evidence type="ECO:0000259" key="2">
    <source>
        <dbReference type="PROSITE" id="PS50112"/>
    </source>
</evidence>
<evidence type="ECO:0000313" key="5">
    <source>
        <dbReference type="EMBL" id="MFH0254136.1"/>
    </source>
</evidence>
<dbReference type="InterPro" id="IPR035919">
    <property type="entry name" value="EAL_sf"/>
</dbReference>
<evidence type="ECO:0000259" key="4">
    <source>
        <dbReference type="PROSITE" id="PS50887"/>
    </source>
</evidence>
<dbReference type="PROSITE" id="PS50887">
    <property type="entry name" value="GGDEF"/>
    <property type="match status" value="1"/>
</dbReference>
<evidence type="ECO:0000259" key="3">
    <source>
        <dbReference type="PROSITE" id="PS50883"/>
    </source>
</evidence>
<dbReference type="PANTHER" id="PTHR44757">
    <property type="entry name" value="DIGUANYLATE CYCLASE DGCP"/>
    <property type="match status" value="1"/>
</dbReference>
<dbReference type="InterPro" id="IPR035965">
    <property type="entry name" value="PAS-like_dom_sf"/>
</dbReference>
<feature type="region of interest" description="Disordered" evidence="1">
    <location>
        <begin position="1"/>
        <end position="30"/>
    </location>
</feature>
<organism evidence="5 6">
    <name type="scientific">Roseovarius aquimarinus</name>
    <dbReference type="NCBI Taxonomy" id="1229156"/>
    <lineage>
        <taxon>Bacteria</taxon>
        <taxon>Pseudomonadati</taxon>
        <taxon>Pseudomonadota</taxon>
        <taxon>Alphaproteobacteria</taxon>
        <taxon>Rhodobacterales</taxon>
        <taxon>Roseobacteraceae</taxon>
        <taxon>Roseovarius</taxon>
    </lineage>
</organism>
<dbReference type="PROSITE" id="PS50112">
    <property type="entry name" value="PAS"/>
    <property type="match status" value="1"/>
</dbReference>
<dbReference type="InterPro" id="IPR052155">
    <property type="entry name" value="Biofilm_reg_signaling"/>
</dbReference>
<dbReference type="InterPro" id="IPR001633">
    <property type="entry name" value="EAL_dom"/>
</dbReference>
<dbReference type="PROSITE" id="PS50883">
    <property type="entry name" value="EAL"/>
    <property type="match status" value="1"/>
</dbReference>
<gene>
    <name evidence="5" type="ORF">ACGRVM_09540</name>
</gene>
<dbReference type="Pfam" id="PF00563">
    <property type="entry name" value="EAL"/>
    <property type="match status" value="1"/>
</dbReference>
<dbReference type="Pfam" id="PF00989">
    <property type="entry name" value="PAS"/>
    <property type="match status" value="1"/>
</dbReference>
<dbReference type="NCBIfam" id="TIGR00254">
    <property type="entry name" value="GGDEF"/>
    <property type="match status" value="1"/>
</dbReference>
<dbReference type="RefSeq" id="WP_377170491.1">
    <property type="nucleotide sequence ID" value="NZ_JBHTJC010000002.1"/>
</dbReference>
<dbReference type="CDD" id="cd01949">
    <property type="entry name" value="GGDEF"/>
    <property type="match status" value="1"/>
</dbReference>
<dbReference type="InterPro" id="IPR043128">
    <property type="entry name" value="Rev_trsase/Diguanyl_cyclase"/>
</dbReference>
<name>A0ABW7I8R9_9RHOB</name>
<dbReference type="PANTHER" id="PTHR44757:SF2">
    <property type="entry name" value="BIOFILM ARCHITECTURE MAINTENANCE PROTEIN MBAA"/>
    <property type="match status" value="1"/>
</dbReference>
<dbReference type="Gene3D" id="3.30.70.270">
    <property type="match status" value="1"/>
</dbReference>
<keyword evidence="6" id="KW-1185">Reference proteome</keyword>
<dbReference type="SUPFAM" id="SSF55073">
    <property type="entry name" value="Nucleotide cyclase"/>
    <property type="match status" value="1"/>
</dbReference>
<dbReference type="InterPro" id="IPR029787">
    <property type="entry name" value="Nucleotide_cyclase"/>
</dbReference>
<dbReference type="SUPFAM" id="SSF55785">
    <property type="entry name" value="PYP-like sensor domain (PAS domain)"/>
    <property type="match status" value="1"/>
</dbReference>
<dbReference type="InterPro" id="IPR013767">
    <property type="entry name" value="PAS_fold"/>
</dbReference>
<dbReference type="Proteomes" id="UP001607157">
    <property type="component" value="Unassembled WGS sequence"/>
</dbReference>
<sequence length="639" mass="68686">MSGEATGLGTKGVRAAPRHGAHPAPGTPRGLAEGHLSGLILDHARDGIALLDMRGRLLWMNPALERMLGWTLDEARGRNPAELISPPGAGPTPEALARFRYDPASSLFAKYRVTRHMRRDGTLFWNQQSHALIDLGPAETQKMVVVTCRDISDEVEVQTALRSAKDDLEHAAHHDDLTGLGNRKKLSRFLRSAPARASLRGARMGVLQLDLDRFKQINDTLGHDAGDAVLRHVAGALSRSIEAGDLACRMGGDEFVLICTDVPDRARLVRRAEDVLAQAARPLHWRGQTILPGVSIGASMPGGDRDAETGEALDGEALIRQADLALYSAKAAGRGRAALYSPALGRRHRAEQALARDLKDAVEEGQFCVHLQPIAEVETGRITGCEALLRWAHPARGLLPPASFLPAADSAQLLSEIDYLAMNAALDALAELRAAGFADLTMSLNVSTSILVDADYPALLDWALQTRGLPSAAVCIEVLETTMQNRAGHDVTGAMTRLRALGMRVALDDFGTGYAGFAHMSAVEIDAIKLDRTMIRRLGQDPRARVITRALIRLCGVLGMDVIASGVETEEQLGILRRAGCPQVQGYGLARPMALPDLAEWLRAHSPGPLVLRAEPQHGESAARAPHRKAAGAPRDTSD</sequence>
<reference evidence="5 6" key="1">
    <citation type="submission" date="2024-10" db="EMBL/GenBank/DDBJ databases">
        <authorList>
            <person name="Yang X.-N."/>
        </authorList>
    </citation>
    <scope>NUCLEOTIDE SEQUENCE [LARGE SCALE GENOMIC DNA]</scope>
    <source>
        <strain evidence="5 6">CAU 1059</strain>
    </source>
</reference>
<dbReference type="EMBL" id="JBIHMM010000002">
    <property type="protein sequence ID" value="MFH0254136.1"/>
    <property type="molecule type" value="Genomic_DNA"/>
</dbReference>
<evidence type="ECO:0000313" key="6">
    <source>
        <dbReference type="Proteomes" id="UP001607157"/>
    </source>
</evidence>
<accession>A0ABW7I8R9</accession>